<evidence type="ECO:0000313" key="7">
    <source>
        <dbReference type="EMBL" id="CAG01170.1"/>
    </source>
</evidence>
<dbReference type="EMBL" id="CAAE01014629">
    <property type="protein sequence ID" value="CAG01170.1"/>
    <property type="molecule type" value="Genomic_DNA"/>
</dbReference>
<dbReference type="InterPro" id="IPR050147">
    <property type="entry name" value="Ser/Thr_Dehydratase"/>
</dbReference>
<evidence type="ECO:0000256" key="3">
    <source>
        <dbReference type="ARBA" id="ARBA00023239"/>
    </source>
</evidence>
<dbReference type="PANTHER" id="PTHR48078">
    <property type="entry name" value="THREONINE DEHYDRATASE, MITOCHONDRIAL-RELATED"/>
    <property type="match status" value="1"/>
</dbReference>
<dbReference type="AlphaFoldDB" id="Q4SDW2"/>
<reference evidence="7" key="1">
    <citation type="journal article" date="2004" name="Nature">
        <title>Genome duplication in the teleost fish Tetraodon nigroviridis reveals the early vertebrate proto-karyotype.</title>
        <authorList>
            <person name="Jaillon O."/>
            <person name="Aury J.-M."/>
            <person name="Brunet F."/>
            <person name="Petit J.-L."/>
            <person name="Stange-Thomann N."/>
            <person name="Mauceli E."/>
            <person name="Bouneau L."/>
            <person name="Fischer C."/>
            <person name="Ozouf-Costaz C."/>
            <person name="Bernot A."/>
            <person name="Nicaud S."/>
            <person name="Jaffe D."/>
            <person name="Fisher S."/>
            <person name="Lutfalla G."/>
            <person name="Dossat C."/>
            <person name="Segurens B."/>
            <person name="Dasilva C."/>
            <person name="Salanoubat M."/>
            <person name="Levy M."/>
            <person name="Boudet N."/>
            <person name="Castellano S."/>
            <person name="Anthouard V."/>
            <person name="Jubin C."/>
            <person name="Castelli V."/>
            <person name="Katinka M."/>
            <person name="Vacherie B."/>
            <person name="Biemont C."/>
            <person name="Skalli Z."/>
            <person name="Cattolico L."/>
            <person name="Poulain J."/>
            <person name="De Berardinis V."/>
            <person name="Cruaud C."/>
            <person name="Duprat S."/>
            <person name="Brottier P."/>
            <person name="Coutanceau J.-P."/>
            <person name="Gouzy J."/>
            <person name="Parra G."/>
            <person name="Lardier G."/>
            <person name="Chapple C."/>
            <person name="McKernan K.J."/>
            <person name="McEwan P."/>
            <person name="Bosak S."/>
            <person name="Kellis M."/>
            <person name="Volff J.-N."/>
            <person name="Guigo R."/>
            <person name="Zody M.C."/>
            <person name="Mesirov J."/>
            <person name="Lindblad-Toh K."/>
            <person name="Birren B."/>
            <person name="Nusbaum C."/>
            <person name="Kahn D."/>
            <person name="Robinson-Rechavi M."/>
            <person name="Laudet V."/>
            <person name="Schachter V."/>
            <person name="Quetier F."/>
            <person name="Saurin W."/>
            <person name="Scarpelli C."/>
            <person name="Wincker P."/>
            <person name="Lander E.S."/>
            <person name="Weissenbach J."/>
            <person name="Roest Crollius H."/>
        </authorList>
    </citation>
    <scope>NUCLEOTIDE SEQUENCE [LARGE SCALE GENOMIC DNA]</scope>
</reference>
<evidence type="ECO:0000256" key="5">
    <source>
        <dbReference type="ARBA" id="ARBA00042605"/>
    </source>
</evidence>
<dbReference type="Pfam" id="PF00291">
    <property type="entry name" value="PALP"/>
    <property type="match status" value="1"/>
</dbReference>
<comment type="caution">
    <text evidence="7">The sequence shown here is derived from an EMBL/GenBank/DDBJ whole genome shotgun (WGS) entry which is preliminary data.</text>
</comment>
<evidence type="ECO:0000256" key="4">
    <source>
        <dbReference type="ARBA" id="ARBA00041766"/>
    </source>
</evidence>
<dbReference type="PANTHER" id="PTHR48078:SF14">
    <property type="entry name" value="L-SERINE AMMONIA-LYASE"/>
    <property type="match status" value="1"/>
</dbReference>
<keyword evidence="2" id="KW-0663">Pyridoxal phosphate</keyword>
<dbReference type="Gene3D" id="3.40.50.1100">
    <property type="match status" value="3"/>
</dbReference>
<dbReference type="GO" id="GO:0004794">
    <property type="term" value="F:threonine deaminase activity"/>
    <property type="evidence" value="ECO:0007669"/>
    <property type="project" value="TreeGrafter"/>
</dbReference>
<accession>Q4SDW2</accession>
<comment type="cofactor">
    <cofactor evidence="1">
        <name>pyridoxal 5'-phosphate</name>
        <dbReference type="ChEBI" id="CHEBI:597326"/>
    </cofactor>
</comment>
<name>Q4SDW2_TETNG</name>
<dbReference type="GO" id="GO:0009097">
    <property type="term" value="P:isoleucine biosynthetic process"/>
    <property type="evidence" value="ECO:0007669"/>
    <property type="project" value="TreeGrafter"/>
</dbReference>
<sequence>MGVINTPMIPWCQTSLPLDIQCNIHIKLENMQRTGSFKIRGVANQFARRPRGGHYVTMSAGNYGKSFAYALKLYGEKGKVVMPETAPVSRSTLIQSLGVEVERVPTSRLMDVVNRCVREDNMTFLHSYDDLDLIAGHASLGLEVLEVMPEPDVVVVCCGGGGLLAGVAAAIKLSGCEKTRIYGVEPEGEIKSAVSALYKSGLVVEPSGCAAFAAIVGKKIPDLEGKNVVCILSGGNIVKDELANFPD</sequence>
<dbReference type="SUPFAM" id="SSF53686">
    <property type="entry name" value="Tryptophan synthase beta subunit-like PLP-dependent enzymes"/>
    <property type="match status" value="1"/>
</dbReference>
<dbReference type="GO" id="GO:0003941">
    <property type="term" value="F:L-serine ammonia-lyase activity"/>
    <property type="evidence" value="ECO:0007669"/>
    <property type="project" value="TreeGrafter"/>
</dbReference>
<evidence type="ECO:0000256" key="2">
    <source>
        <dbReference type="ARBA" id="ARBA00022898"/>
    </source>
</evidence>
<dbReference type="InterPro" id="IPR001926">
    <property type="entry name" value="TrpB-like_PALP"/>
</dbReference>
<dbReference type="InterPro" id="IPR036052">
    <property type="entry name" value="TrpB-like_PALP_sf"/>
</dbReference>
<keyword evidence="3" id="KW-0456">Lyase</keyword>
<reference evidence="7" key="2">
    <citation type="submission" date="2004-02" db="EMBL/GenBank/DDBJ databases">
        <authorList>
            <consortium name="Genoscope"/>
            <consortium name="Whitehead Institute Centre for Genome Research"/>
        </authorList>
    </citation>
    <scope>NUCLEOTIDE SEQUENCE</scope>
</reference>
<proteinExistence type="predicted"/>
<dbReference type="KEGG" id="tng:GSTEN00019839G001"/>
<dbReference type="OrthoDB" id="4418812at2759"/>
<dbReference type="GO" id="GO:0006567">
    <property type="term" value="P:L-threonine catabolic process"/>
    <property type="evidence" value="ECO:0007669"/>
    <property type="project" value="TreeGrafter"/>
</dbReference>
<organism evidence="7">
    <name type="scientific">Tetraodon nigroviridis</name>
    <name type="common">Spotted green pufferfish</name>
    <name type="synonym">Chelonodon nigroviridis</name>
    <dbReference type="NCBI Taxonomy" id="99883"/>
    <lineage>
        <taxon>Eukaryota</taxon>
        <taxon>Metazoa</taxon>
        <taxon>Chordata</taxon>
        <taxon>Craniata</taxon>
        <taxon>Vertebrata</taxon>
        <taxon>Euteleostomi</taxon>
        <taxon>Actinopterygii</taxon>
        <taxon>Neopterygii</taxon>
        <taxon>Teleostei</taxon>
        <taxon>Neoteleostei</taxon>
        <taxon>Acanthomorphata</taxon>
        <taxon>Eupercaria</taxon>
        <taxon>Tetraodontiformes</taxon>
        <taxon>Tetradontoidea</taxon>
        <taxon>Tetraodontidae</taxon>
        <taxon>Tetraodon</taxon>
    </lineage>
</organism>
<dbReference type="GO" id="GO:0006565">
    <property type="term" value="P:L-serine catabolic process"/>
    <property type="evidence" value="ECO:0007669"/>
    <property type="project" value="TreeGrafter"/>
</dbReference>
<protein>
    <recommendedName>
        <fullName evidence="4">L-serine deaminase</fullName>
    </recommendedName>
    <alternativeName>
        <fullName evidence="5">L-threonine dehydratase</fullName>
    </alternativeName>
</protein>
<feature type="domain" description="Tryptophan synthase beta chain-like PALP" evidence="6">
    <location>
        <begin position="2"/>
        <end position="188"/>
    </location>
</feature>
<evidence type="ECO:0000256" key="1">
    <source>
        <dbReference type="ARBA" id="ARBA00001933"/>
    </source>
</evidence>
<gene>
    <name evidence="7" type="ORF">GSTENG00019839001</name>
</gene>
<evidence type="ECO:0000259" key="6">
    <source>
        <dbReference type="Pfam" id="PF00291"/>
    </source>
</evidence>